<proteinExistence type="predicted"/>
<dbReference type="EMBL" id="JAAXZB010000005">
    <property type="protein sequence ID" value="NKW11343.1"/>
    <property type="molecule type" value="Genomic_DNA"/>
</dbReference>
<dbReference type="AlphaFoldDB" id="A0A7X6FSV4"/>
<evidence type="ECO:0000313" key="2">
    <source>
        <dbReference type="Proteomes" id="UP000558475"/>
    </source>
</evidence>
<dbReference type="Proteomes" id="UP000558475">
    <property type="component" value="Unassembled WGS sequence"/>
</dbReference>
<evidence type="ECO:0000313" key="1">
    <source>
        <dbReference type="EMBL" id="NKW11343.1"/>
    </source>
</evidence>
<gene>
    <name evidence="1" type="ORF">HGG76_27490</name>
</gene>
<name>A0A7X6FSV4_9HYPH</name>
<protein>
    <submittedName>
        <fullName evidence="1">Uncharacterized protein</fullName>
    </submittedName>
</protein>
<comment type="caution">
    <text evidence="1">The sequence shown here is derived from an EMBL/GenBank/DDBJ whole genome shotgun (WGS) entry which is preliminary data.</text>
</comment>
<sequence>MTIDTHHHNDEAEIERLHYNDEQTCSGLRLADWHMAYIPELQAIIAIGFEFEVDGSRHLTVTSAIREADVAFQLLLDVNMSYVHLLGNGMTPDAAREYLEFIGYPNARPITLMETVLQLYPVAGWAN</sequence>
<reference evidence="1 2" key="1">
    <citation type="submission" date="2020-04" db="EMBL/GenBank/DDBJ databases">
        <title>Whole genome sequencing of clinical and environmental type strains of Ochrobactrum.</title>
        <authorList>
            <person name="Dharne M."/>
        </authorList>
    </citation>
    <scope>NUCLEOTIDE SEQUENCE [LARGE SCALE GENOMIC DNA]</scope>
    <source>
        <strain evidence="1 2">DSM 13340</strain>
    </source>
</reference>
<accession>A0A7X6FSV4</accession>
<organism evidence="1 2">
    <name type="scientific">Brucella tritici</name>
    <dbReference type="NCBI Taxonomy" id="94626"/>
    <lineage>
        <taxon>Bacteria</taxon>
        <taxon>Pseudomonadati</taxon>
        <taxon>Pseudomonadota</taxon>
        <taxon>Alphaproteobacteria</taxon>
        <taxon>Hyphomicrobiales</taxon>
        <taxon>Brucellaceae</taxon>
        <taxon>Brucella/Ochrobactrum group</taxon>
        <taxon>Brucella</taxon>
    </lineage>
</organism>